<accession>A0A183IT30</accession>
<dbReference type="WBParaSite" id="SBAD_0000704001-mRNA-1">
    <property type="protein sequence ID" value="SBAD_0000704001-mRNA-1"/>
    <property type="gene ID" value="SBAD_0000704001"/>
</dbReference>
<name>A0A183IT30_9BILA</name>
<keyword evidence="2" id="KW-1185">Reference proteome</keyword>
<evidence type="ECO:0000313" key="3">
    <source>
        <dbReference type="WBParaSite" id="SBAD_0000704001-mRNA-1"/>
    </source>
</evidence>
<reference evidence="1 2" key="2">
    <citation type="submission" date="2018-11" db="EMBL/GenBank/DDBJ databases">
        <authorList>
            <consortium name="Pathogen Informatics"/>
        </authorList>
    </citation>
    <scope>NUCLEOTIDE SEQUENCE [LARGE SCALE GENOMIC DNA]</scope>
</reference>
<sequence>MKSLMAMTLVGTGRERFTCEMFDHLVVRPQEITPCQRVNPVVSSVSRTVVLVENVLERILVYRVDARQSMLNIPVAYAEAKVSNDSHKGAFCEYWQVAVSALFHHEAALVTGDLNMRKWKKLLLSQLTLYDACELKLKH</sequence>
<reference evidence="3" key="1">
    <citation type="submission" date="2016-06" db="UniProtKB">
        <authorList>
            <consortium name="WormBaseParasite"/>
        </authorList>
    </citation>
    <scope>IDENTIFICATION</scope>
</reference>
<gene>
    <name evidence="1" type="ORF">SBAD_LOCUS6777</name>
</gene>
<evidence type="ECO:0000313" key="1">
    <source>
        <dbReference type="EMBL" id="VDP10800.1"/>
    </source>
</evidence>
<dbReference type="AlphaFoldDB" id="A0A183IT30"/>
<organism evidence="3">
    <name type="scientific">Soboliphyme baturini</name>
    <dbReference type="NCBI Taxonomy" id="241478"/>
    <lineage>
        <taxon>Eukaryota</taxon>
        <taxon>Metazoa</taxon>
        <taxon>Ecdysozoa</taxon>
        <taxon>Nematoda</taxon>
        <taxon>Enoplea</taxon>
        <taxon>Dorylaimia</taxon>
        <taxon>Dioctophymatida</taxon>
        <taxon>Dioctophymatoidea</taxon>
        <taxon>Soboliphymatidae</taxon>
        <taxon>Soboliphyme</taxon>
    </lineage>
</organism>
<dbReference type="Proteomes" id="UP000270296">
    <property type="component" value="Unassembled WGS sequence"/>
</dbReference>
<dbReference type="EMBL" id="UZAM01010037">
    <property type="protein sequence ID" value="VDP10800.1"/>
    <property type="molecule type" value="Genomic_DNA"/>
</dbReference>
<proteinExistence type="predicted"/>
<protein>
    <submittedName>
        <fullName evidence="3">Endo/exonuclease/phosphatase domain-containing protein</fullName>
    </submittedName>
</protein>
<evidence type="ECO:0000313" key="2">
    <source>
        <dbReference type="Proteomes" id="UP000270296"/>
    </source>
</evidence>